<dbReference type="SUPFAM" id="SSF56281">
    <property type="entry name" value="Metallo-hydrolase/oxidoreductase"/>
    <property type="match status" value="1"/>
</dbReference>
<dbReference type="PANTHER" id="PTHR23240:SF8">
    <property type="entry name" value="PROTEIN ARTEMIS"/>
    <property type="match status" value="1"/>
</dbReference>
<keyword evidence="3" id="KW-0269">Exonuclease</keyword>
<evidence type="ECO:0000256" key="4">
    <source>
        <dbReference type="SAM" id="MobiDB-lite"/>
    </source>
</evidence>
<accession>A0AAW1NIA9</accession>
<keyword evidence="6" id="KW-1185">Reference proteome</keyword>
<comment type="caution">
    <text evidence="5">The sequence shown here is derived from an EMBL/GenBank/DDBJ whole genome shotgun (WGS) entry which is preliminary data.</text>
</comment>
<gene>
    <name evidence="5" type="ORF">WJX73_010661</name>
</gene>
<dbReference type="GO" id="GO:0036297">
    <property type="term" value="P:interstrand cross-link repair"/>
    <property type="evidence" value="ECO:0007669"/>
    <property type="project" value="TreeGrafter"/>
</dbReference>
<dbReference type="EMBL" id="JALJOQ010000317">
    <property type="protein sequence ID" value="KAK9785107.1"/>
    <property type="molecule type" value="Genomic_DNA"/>
</dbReference>
<dbReference type="InterPro" id="IPR036866">
    <property type="entry name" value="RibonucZ/Hydroxyglut_hydro"/>
</dbReference>
<evidence type="ECO:0000313" key="5">
    <source>
        <dbReference type="EMBL" id="KAK9785107.1"/>
    </source>
</evidence>
<protein>
    <submittedName>
        <fullName evidence="5">Uncharacterized protein</fullName>
    </submittedName>
</protein>
<feature type="region of interest" description="Disordered" evidence="4">
    <location>
        <begin position="207"/>
        <end position="240"/>
    </location>
</feature>
<sequence>MQSGQLPAALERLSAALSTGTSTTVAVGDPAVTLEVTPLEAHHCVGAVMFLLKTADHTVLHTGDFRWELWSQTELLHQQALAGVKVNELYLDNTYCHPKYDLPARALACRETISIIRQHLPDHHILIGVDLLGKEELLAAIAHNLEVQIAVSEDRLKTCHLMGLPSHLFTTNAEATTVRTISRRSAGLKTVARLNRMHPTLCVVPTGWQPAEKARQTEGADSAAGPQLQPQPKADTHKQV</sequence>
<dbReference type="PANTHER" id="PTHR23240">
    <property type="entry name" value="DNA CROSS-LINK REPAIR PROTEIN PSO2/SNM1-RELATED"/>
    <property type="match status" value="1"/>
</dbReference>
<dbReference type="GO" id="GO:0006303">
    <property type="term" value="P:double-strand break repair via nonhomologous end joining"/>
    <property type="evidence" value="ECO:0007669"/>
    <property type="project" value="TreeGrafter"/>
</dbReference>
<keyword evidence="1" id="KW-0540">Nuclease</keyword>
<evidence type="ECO:0000313" key="6">
    <source>
        <dbReference type="Proteomes" id="UP001465755"/>
    </source>
</evidence>
<dbReference type="Proteomes" id="UP001465755">
    <property type="component" value="Unassembled WGS sequence"/>
</dbReference>
<dbReference type="Gene3D" id="3.40.50.12650">
    <property type="match status" value="1"/>
</dbReference>
<evidence type="ECO:0000256" key="2">
    <source>
        <dbReference type="ARBA" id="ARBA00022801"/>
    </source>
</evidence>
<reference evidence="5 6" key="1">
    <citation type="journal article" date="2024" name="Nat. Commun.">
        <title>Phylogenomics reveals the evolutionary origins of lichenization in chlorophyte algae.</title>
        <authorList>
            <person name="Puginier C."/>
            <person name="Libourel C."/>
            <person name="Otte J."/>
            <person name="Skaloud P."/>
            <person name="Haon M."/>
            <person name="Grisel S."/>
            <person name="Petersen M."/>
            <person name="Berrin J.G."/>
            <person name="Delaux P.M."/>
            <person name="Dal Grande F."/>
            <person name="Keller J."/>
        </authorList>
    </citation>
    <scope>NUCLEOTIDE SEQUENCE [LARGE SCALE GENOMIC DNA]</scope>
    <source>
        <strain evidence="5 6">SAG 2036</strain>
    </source>
</reference>
<evidence type="ECO:0000256" key="3">
    <source>
        <dbReference type="ARBA" id="ARBA00022839"/>
    </source>
</evidence>
<keyword evidence="2" id="KW-0378">Hydrolase</keyword>
<dbReference type="GO" id="GO:0035312">
    <property type="term" value="F:5'-3' DNA exonuclease activity"/>
    <property type="evidence" value="ECO:0007669"/>
    <property type="project" value="TreeGrafter"/>
</dbReference>
<name>A0AAW1NIA9_9CHLO</name>
<evidence type="ECO:0000256" key="1">
    <source>
        <dbReference type="ARBA" id="ARBA00022722"/>
    </source>
</evidence>
<dbReference type="AlphaFoldDB" id="A0AAW1NIA9"/>
<organism evidence="5 6">
    <name type="scientific">Symbiochloris irregularis</name>
    <dbReference type="NCBI Taxonomy" id="706552"/>
    <lineage>
        <taxon>Eukaryota</taxon>
        <taxon>Viridiplantae</taxon>
        <taxon>Chlorophyta</taxon>
        <taxon>core chlorophytes</taxon>
        <taxon>Trebouxiophyceae</taxon>
        <taxon>Trebouxiales</taxon>
        <taxon>Trebouxiaceae</taxon>
        <taxon>Symbiochloris</taxon>
    </lineage>
</organism>
<dbReference type="GO" id="GO:0003684">
    <property type="term" value="F:damaged DNA binding"/>
    <property type="evidence" value="ECO:0007669"/>
    <property type="project" value="TreeGrafter"/>
</dbReference>
<proteinExistence type="predicted"/>